<keyword evidence="11" id="KW-1185">Reference proteome</keyword>
<feature type="chain" id="PRO_5046624354" evidence="8">
    <location>
        <begin position="35"/>
        <end position="439"/>
    </location>
</feature>
<dbReference type="Proteomes" id="UP001523234">
    <property type="component" value="Unassembled WGS sequence"/>
</dbReference>
<feature type="domain" description="Gram-positive cocci surface proteins LPxTG" evidence="9">
    <location>
        <begin position="407"/>
        <end position="439"/>
    </location>
</feature>
<evidence type="ECO:0000313" key="11">
    <source>
        <dbReference type="Proteomes" id="UP001523234"/>
    </source>
</evidence>
<dbReference type="InterPro" id="IPR041171">
    <property type="entry name" value="SDR_Ig"/>
</dbReference>
<evidence type="ECO:0000256" key="1">
    <source>
        <dbReference type="ARBA" id="ARBA00004168"/>
    </source>
</evidence>
<evidence type="ECO:0000256" key="2">
    <source>
        <dbReference type="ARBA" id="ARBA00022512"/>
    </source>
</evidence>
<dbReference type="InterPro" id="IPR008966">
    <property type="entry name" value="Adhesion_dom_sf"/>
</dbReference>
<dbReference type="InterPro" id="IPR008456">
    <property type="entry name" value="Collagen-bd_dom"/>
</dbReference>
<dbReference type="InterPro" id="IPR019931">
    <property type="entry name" value="LPXTG_anchor"/>
</dbReference>
<evidence type="ECO:0000256" key="4">
    <source>
        <dbReference type="ARBA" id="ARBA00022729"/>
    </source>
</evidence>
<feature type="signal peptide" evidence="8">
    <location>
        <begin position="1"/>
        <end position="34"/>
    </location>
</feature>
<evidence type="ECO:0000256" key="5">
    <source>
        <dbReference type="ARBA" id="ARBA00023088"/>
    </source>
</evidence>
<keyword evidence="7" id="KW-0812">Transmembrane</keyword>
<organism evidence="10 11">
    <name type="scientific">Fructobacillus apis</name>
    <dbReference type="NCBI Taxonomy" id="2935017"/>
    <lineage>
        <taxon>Bacteria</taxon>
        <taxon>Bacillati</taxon>
        <taxon>Bacillota</taxon>
        <taxon>Bacilli</taxon>
        <taxon>Lactobacillales</taxon>
        <taxon>Lactobacillaceae</taxon>
        <taxon>Fructobacillus</taxon>
    </lineage>
</organism>
<accession>A0ABT0ZRJ4</accession>
<dbReference type="PROSITE" id="PS50847">
    <property type="entry name" value="GRAM_POS_ANCHORING"/>
    <property type="match status" value="1"/>
</dbReference>
<dbReference type="Pfam" id="PF00746">
    <property type="entry name" value="Gram_pos_anchor"/>
    <property type="match status" value="1"/>
</dbReference>
<sequence length="439" mass="47098">MERNTSNTRLLTGLILTCLTLFMFGISQSLQASASEDNQYINGVSLTDISNPNANGHYGPIDDMQVTYNFDVKTGDIAKNGRDFSVKVPKQFNMKTSFSFDIKDSAGNVVATAQTDTDTSEVKVHWTDIAASKNQSSDIKGAFDFRLTWNLTQIKTGEKTKIDWMLPNGGNVTPNSTDVVVNPAADDNPDEKFTKWAWFDPKDPKMIHWAIRVNRAESHISNAVLNDQIGPNQKLNDGIVGIKVHYNSKDGSDFTGLGKVDASQIVNVTDKGFQINFGDIDNTYLIYYSTEITGAASDKHFSNHAKLTGDDFKSIVLDVNSPEYSGGGDADYHGNGGNGDNGGNGGNGGNDTPDTPSPAPTPDPTPIVPNKGNDGDNNGAKSDHNDSKPAEQPVQPAHPTAKVPSALPKTAKTAQASFAFAGLALLSTAAGLYFTKNKK</sequence>
<keyword evidence="4 8" id="KW-0732">Signal</keyword>
<keyword evidence="5" id="KW-0572">Peptidoglycan-anchor</keyword>
<gene>
    <name evidence="10" type="ORF">NFX39_05715</name>
</gene>
<evidence type="ECO:0000256" key="8">
    <source>
        <dbReference type="SAM" id="SignalP"/>
    </source>
</evidence>
<name>A0ABT0ZRJ4_9LACO</name>
<evidence type="ECO:0000313" key="10">
    <source>
        <dbReference type="EMBL" id="MCO0832575.1"/>
    </source>
</evidence>
<dbReference type="Gene3D" id="2.60.40.740">
    <property type="match status" value="1"/>
</dbReference>
<evidence type="ECO:0000256" key="7">
    <source>
        <dbReference type="SAM" id="Phobius"/>
    </source>
</evidence>
<dbReference type="Pfam" id="PF05737">
    <property type="entry name" value="Collagen_bind"/>
    <property type="match status" value="1"/>
</dbReference>
<dbReference type="Gene3D" id="2.60.40.1280">
    <property type="match status" value="1"/>
</dbReference>
<evidence type="ECO:0000259" key="9">
    <source>
        <dbReference type="PROSITE" id="PS50847"/>
    </source>
</evidence>
<keyword evidence="7" id="KW-0472">Membrane</keyword>
<dbReference type="NCBIfam" id="TIGR01167">
    <property type="entry name" value="LPXTG_anchor"/>
    <property type="match status" value="1"/>
</dbReference>
<dbReference type="InterPro" id="IPR011252">
    <property type="entry name" value="Fibrogen-bd_dom1"/>
</dbReference>
<feature type="compositionally biased region" description="Pro residues" evidence="6">
    <location>
        <begin position="355"/>
        <end position="367"/>
    </location>
</feature>
<keyword evidence="2" id="KW-0134">Cell wall</keyword>
<dbReference type="EMBL" id="JAMWYK010000007">
    <property type="protein sequence ID" value="MCO0832575.1"/>
    <property type="molecule type" value="Genomic_DNA"/>
</dbReference>
<protein>
    <submittedName>
        <fullName evidence="10">Ig-like domain-containing protein</fullName>
    </submittedName>
</protein>
<comment type="caution">
    <text evidence="10">The sequence shown here is derived from an EMBL/GenBank/DDBJ whole genome shotgun (WGS) entry which is preliminary data.</text>
</comment>
<feature type="compositionally biased region" description="Gly residues" evidence="6">
    <location>
        <begin position="326"/>
        <end position="349"/>
    </location>
</feature>
<reference evidence="10 11" key="1">
    <citation type="submission" date="2022-06" db="EMBL/GenBank/DDBJ databases">
        <title>Fructobacillus taiwanensis sp. nov., isolated from the honeybee.</title>
        <authorList>
            <person name="Chen Y.-S."/>
            <person name="Wang L.-T."/>
            <person name="Lee Y.-S."/>
            <person name="Chang Y.-C."/>
            <person name="Wu H.-C."/>
            <person name="Liao C.-Y."/>
            <person name="Chen W.-H."/>
            <person name="Deng J.-N."/>
            <person name="Wang Y.-H."/>
        </authorList>
    </citation>
    <scope>NUCLEOTIDE SEQUENCE [LARGE SCALE GENOMIC DNA]</scope>
    <source>
        <strain evidence="10 11">W13</strain>
    </source>
</reference>
<feature type="region of interest" description="Disordered" evidence="6">
    <location>
        <begin position="326"/>
        <end position="411"/>
    </location>
</feature>
<proteinExistence type="predicted"/>
<feature type="transmembrane region" description="Helical" evidence="7">
    <location>
        <begin position="416"/>
        <end position="435"/>
    </location>
</feature>
<keyword evidence="7" id="KW-1133">Transmembrane helix</keyword>
<comment type="subcellular location">
    <subcellularLocation>
        <location evidence="1">Secreted</location>
        <location evidence="1">Cell wall</location>
        <topology evidence="1">Peptidoglycan-anchor</topology>
    </subcellularLocation>
</comment>
<dbReference type="RefSeq" id="WP_252443865.1">
    <property type="nucleotide sequence ID" value="NZ_JAMWYK010000007.1"/>
</dbReference>
<keyword evidence="3" id="KW-0964">Secreted</keyword>
<dbReference type="Pfam" id="PF17961">
    <property type="entry name" value="Big_8"/>
    <property type="match status" value="1"/>
</dbReference>
<evidence type="ECO:0000256" key="3">
    <source>
        <dbReference type="ARBA" id="ARBA00022525"/>
    </source>
</evidence>
<dbReference type="SUPFAM" id="SSF49401">
    <property type="entry name" value="Bacterial adhesins"/>
    <property type="match status" value="2"/>
</dbReference>
<evidence type="ECO:0000256" key="6">
    <source>
        <dbReference type="SAM" id="MobiDB-lite"/>
    </source>
</evidence>